<name>A0A8H3FT60_9LECA</name>
<proteinExistence type="predicted"/>
<accession>A0A8H3FT60</accession>
<reference evidence="1" key="1">
    <citation type="submission" date="2021-03" db="EMBL/GenBank/DDBJ databases">
        <authorList>
            <person name="Tagirdzhanova G."/>
        </authorList>
    </citation>
    <scope>NUCLEOTIDE SEQUENCE</scope>
</reference>
<evidence type="ECO:0000313" key="2">
    <source>
        <dbReference type="Proteomes" id="UP000664203"/>
    </source>
</evidence>
<sequence length="140" mass="15967">MVFDNVLPLLKRYHSSTAAAIPCLAGISEGGCRDEIAQDIAQSIFDNAVPAVIQNLSLGPLYLKEPQKKPYLYTNIEGYKGYDFYHETKLVDRVLGFYCQSLFTYHEREANSVLRWLGEEVDTANNRIFHTFVLLFLNNV</sequence>
<comment type="caution">
    <text evidence="1">The sequence shown here is derived from an EMBL/GenBank/DDBJ whole genome shotgun (WGS) entry which is preliminary data.</text>
</comment>
<organism evidence="1 2">
    <name type="scientific">Alectoria fallacina</name>
    <dbReference type="NCBI Taxonomy" id="1903189"/>
    <lineage>
        <taxon>Eukaryota</taxon>
        <taxon>Fungi</taxon>
        <taxon>Dikarya</taxon>
        <taxon>Ascomycota</taxon>
        <taxon>Pezizomycotina</taxon>
        <taxon>Lecanoromycetes</taxon>
        <taxon>OSLEUM clade</taxon>
        <taxon>Lecanoromycetidae</taxon>
        <taxon>Lecanorales</taxon>
        <taxon>Lecanorineae</taxon>
        <taxon>Parmeliaceae</taxon>
        <taxon>Alectoria</taxon>
    </lineage>
</organism>
<dbReference type="EMBL" id="CAJPDR010000227">
    <property type="protein sequence ID" value="CAF9927358.1"/>
    <property type="molecule type" value="Genomic_DNA"/>
</dbReference>
<keyword evidence="2" id="KW-1185">Reference proteome</keyword>
<evidence type="ECO:0000313" key="1">
    <source>
        <dbReference type="EMBL" id="CAF9927358.1"/>
    </source>
</evidence>
<protein>
    <submittedName>
        <fullName evidence="1">Uncharacterized protein</fullName>
    </submittedName>
</protein>
<dbReference type="Proteomes" id="UP000664203">
    <property type="component" value="Unassembled WGS sequence"/>
</dbReference>
<gene>
    <name evidence="1" type="ORF">ALECFALPRED_003690</name>
</gene>
<dbReference type="AlphaFoldDB" id="A0A8H3FT60"/>